<proteinExistence type="predicted"/>
<feature type="region of interest" description="Disordered" evidence="1">
    <location>
        <begin position="1"/>
        <end position="23"/>
    </location>
</feature>
<keyword evidence="5" id="KW-1185">Reference proteome</keyword>
<feature type="transmembrane region" description="Helical" evidence="2">
    <location>
        <begin position="53"/>
        <end position="73"/>
    </location>
</feature>
<protein>
    <recommendedName>
        <fullName evidence="3">DUF3533 domain-containing protein</fullName>
    </recommendedName>
</protein>
<feature type="domain" description="DUF3533" evidence="3">
    <location>
        <begin position="57"/>
        <end position="421"/>
    </location>
</feature>
<dbReference type="AlphaFoldDB" id="A0A8K0VUK0"/>
<dbReference type="Proteomes" id="UP000813461">
    <property type="component" value="Unassembled WGS sequence"/>
</dbReference>
<dbReference type="InterPro" id="IPR022703">
    <property type="entry name" value="DUF3533"/>
</dbReference>
<name>A0A8K0VUK0_9PLEO</name>
<reference evidence="4" key="1">
    <citation type="journal article" date="2021" name="Nat. Commun.">
        <title>Genetic determinants of endophytism in the Arabidopsis root mycobiome.</title>
        <authorList>
            <person name="Mesny F."/>
            <person name="Miyauchi S."/>
            <person name="Thiergart T."/>
            <person name="Pickel B."/>
            <person name="Atanasova L."/>
            <person name="Karlsson M."/>
            <person name="Huettel B."/>
            <person name="Barry K.W."/>
            <person name="Haridas S."/>
            <person name="Chen C."/>
            <person name="Bauer D."/>
            <person name="Andreopoulos W."/>
            <person name="Pangilinan J."/>
            <person name="LaButti K."/>
            <person name="Riley R."/>
            <person name="Lipzen A."/>
            <person name="Clum A."/>
            <person name="Drula E."/>
            <person name="Henrissat B."/>
            <person name="Kohler A."/>
            <person name="Grigoriev I.V."/>
            <person name="Martin F.M."/>
            <person name="Hacquard S."/>
        </authorList>
    </citation>
    <scope>NUCLEOTIDE SEQUENCE</scope>
    <source>
        <strain evidence="4">MPI-SDFR-AT-0120</strain>
    </source>
</reference>
<feature type="transmembrane region" description="Helical" evidence="2">
    <location>
        <begin position="410"/>
        <end position="432"/>
    </location>
</feature>
<feature type="transmembrane region" description="Helical" evidence="2">
    <location>
        <begin position="244"/>
        <end position="267"/>
    </location>
</feature>
<keyword evidence="2" id="KW-0812">Transmembrane</keyword>
<evidence type="ECO:0000256" key="2">
    <source>
        <dbReference type="SAM" id="Phobius"/>
    </source>
</evidence>
<keyword evidence="2" id="KW-0472">Membrane</keyword>
<dbReference type="PANTHER" id="PTHR34814">
    <property type="entry name" value="NITROSOGUANIDINE RESISTANCE PROTEIN SNG1"/>
    <property type="match status" value="1"/>
</dbReference>
<dbReference type="EMBL" id="JAGMVJ010000020">
    <property type="protein sequence ID" value="KAH7075202.1"/>
    <property type="molecule type" value="Genomic_DNA"/>
</dbReference>
<dbReference type="PANTHER" id="PTHR34814:SF1">
    <property type="entry name" value="NITROSOGUANIDINE RESISTANCE PROTEIN SNG1"/>
    <property type="match status" value="1"/>
</dbReference>
<evidence type="ECO:0000259" key="3">
    <source>
        <dbReference type="Pfam" id="PF12051"/>
    </source>
</evidence>
<feature type="transmembrane region" description="Helical" evidence="2">
    <location>
        <begin position="353"/>
        <end position="373"/>
    </location>
</feature>
<feature type="transmembrane region" description="Helical" evidence="2">
    <location>
        <begin position="321"/>
        <end position="341"/>
    </location>
</feature>
<dbReference type="GO" id="GO:0016020">
    <property type="term" value="C:membrane"/>
    <property type="evidence" value="ECO:0007669"/>
    <property type="project" value="TreeGrafter"/>
</dbReference>
<feature type="compositionally biased region" description="Polar residues" evidence="1">
    <location>
        <begin position="12"/>
        <end position="23"/>
    </location>
</feature>
<feature type="transmembrane region" description="Helical" evidence="2">
    <location>
        <begin position="188"/>
        <end position="208"/>
    </location>
</feature>
<keyword evidence="2" id="KW-1133">Transmembrane helix</keyword>
<accession>A0A8K0VUK0</accession>
<sequence>MSSMSGPPEKQPATTLQQDTPGTVSPPLYSYTFFAKEATLARKALVPGLLLPVIYNAVLLWTCLALFLGSLINSNDISRIGIMAVNLDDGSFGSQIIGGISASLHAPGPHFQWHFATMSANVNDAWSRHQVLDEKTWAVLQVSANASESLRNALSNGDASYDPTLAATLYFASARNQVTTLAITMPSLMALLNSIISSIAINTTASYIQSSNDTLPPSALQCPQCLVSPFAIKQTDLIPFSSTIATGMLSTGLIFLLTFTFNIFTVLRAGAERHGHIFTLPTTLKLRTICSLAAYLFLSLMYTLAIRAFSVSLNGHFSRPGAGFMILWLLHFFTMGACGLVMESICTVIGMEWGPYLLNIWLILNASGAFASFEIMPSFYKYGYAMPFYHCAQGVRTIVFGTKNRLGLNFGVLGAWMLVGWGGVVIFTTWRVRKGKRTGVHRVP</sequence>
<feature type="transmembrane region" description="Helical" evidence="2">
    <location>
        <begin position="288"/>
        <end position="309"/>
    </location>
</feature>
<gene>
    <name evidence="4" type="ORF">FB567DRAFT_597134</name>
</gene>
<dbReference type="InterPro" id="IPR053001">
    <property type="entry name" value="MNNG_permease-like"/>
</dbReference>
<dbReference type="OrthoDB" id="2140105at2759"/>
<evidence type="ECO:0000256" key="1">
    <source>
        <dbReference type="SAM" id="MobiDB-lite"/>
    </source>
</evidence>
<organism evidence="4 5">
    <name type="scientific">Paraphoma chrysanthemicola</name>
    <dbReference type="NCBI Taxonomy" id="798071"/>
    <lineage>
        <taxon>Eukaryota</taxon>
        <taxon>Fungi</taxon>
        <taxon>Dikarya</taxon>
        <taxon>Ascomycota</taxon>
        <taxon>Pezizomycotina</taxon>
        <taxon>Dothideomycetes</taxon>
        <taxon>Pleosporomycetidae</taxon>
        <taxon>Pleosporales</taxon>
        <taxon>Pleosporineae</taxon>
        <taxon>Phaeosphaeriaceae</taxon>
        <taxon>Paraphoma</taxon>
    </lineage>
</organism>
<evidence type="ECO:0000313" key="4">
    <source>
        <dbReference type="EMBL" id="KAH7075202.1"/>
    </source>
</evidence>
<comment type="caution">
    <text evidence="4">The sequence shown here is derived from an EMBL/GenBank/DDBJ whole genome shotgun (WGS) entry which is preliminary data.</text>
</comment>
<dbReference type="Pfam" id="PF12051">
    <property type="entry name" value="DUF3533"/>
    <property type="match status" value="1"/>
</dbReference>
<evidence type="ECO:0000313" key="5">
    <source>
        <dbReference type="Proteomes" id="UP000813461"/>
    </source>
</evidence>